<dbReference type="EMBL" id="CAFABE010000003">
    <property type="protein sequence ID" value="CAB4816760.1"/>
    <property type="molecule type" value="Genomic_DNA"/>
</dbReference>
<dbReference type="SUPFAM" id="SSF53822">
    <property type="entry name" value="Periplasmic binding protein-like I"/>
    <property type="match status" value="1"/>
</dbReference>
<evidence type="ECO:0000313" key="4">
    <source>
        <dbReference type="EMBL" id="CAB4873750.1"/>
    </source>
</evidence>
<protein>
    <submittedName>
        <fullName evidence="3">Unannotated protein</fullName>
    </submittedName>
</protein>
<dbReference type="PANTHER" id="PTHR30483">
    <property type="entry name" value="LEUCINE-SPECIFIC-BINDING PROTEIN"/>
    <property type="match status" value="1"/>
</dbReference>
<name>A0A6J6Z4P6_9ZZZZ</name>
<gene>
    <name evidence="3" type="ORF">UFOPK3164_00121</name>
    <name evidence="4" type="ORF">UFOPK3427_00984</name>
    <name evidence="5" type="ORF">UFOPK4112_00101</name>
</gene>
<dbReference type="InterPro" id="IPR028082">
    <property type="entry name" value="Peripla_BP_I"/>
</dbReference>
<dbReference type="EMBL" id="CAFBLT010000001">
    <property type="protein sequence ID" value="CAB4873750.1"/>
    <property type="molecule type" value="Genomic_DNA"/>
</dbReference>
<dbReference type="InterPro" id="IPR051010">
    <property type="entry name" value="BCAA_transport"/>
</dbReference>
<reference evidence="3" key="1">
    <citation type="submission" date="2020-05" db="EMBL/GenBank/DDBJ databases">
        <authorList>
            <person name="Chiriac C."/>
            <person name="Salcher M."/>
            <person name="Ghai R."/>
            <person name="Kavagutti S V."/>
        </authorList>
    </citation>
    <scope>NUCLEOTIDE SEQUENCE</scope>
</reference>
<accession>A0A6J6Z4P6</accession>
<feature type="domain" description="Leucine-binding protein" evidence="2">
    <location>
        <begin position="67"/>
        <end position="393"/>
    </location>
</feature>
<dbReference type="Gene3D" id="3.40.50.2300">
    <property type="match status" value="2"/>
</dbReference>
<evidence type="ECO:0000313" key="3">
    <source>
        <dbReference type="EMBL" id="CAB4816760.1"/>
    </source>
</evidence>
<dbReference type="EMBL" id="CAFBPM010000001">
    <property type="protein sequence ID" value="CAB5007313.1"/>
    <property type="molecule type" value="Genomic_DNA"/>
</dbReference>
<keyword evidence="1" id="KW-0732">Signal</keyword>
<proteinExistence type="predicted"/>
<sequence length="428" mass="44484">MAIVLTTSAMLLAGCSEATSAGSGSGTTSTVTSTSCGAGTSVVACTPSGSMLSPYMTKTATKATGSPIVIGTINQDSGAAGAFPELTEADKVAVDFVNSELNGIDGHPLELLTCNTNGDPELSQSCAQEMVTKHVMAVVGGIDIWGTGIQTLTNNGIPYVGGVPVSTESVQSKVSFQFSGGTWGAALGLGEYAIRTLHARKIAMIYIDFGPIANSAKLAASVFERHGAHVTLVSVSAINPDLVTAMNQAAQSSPDAVIALTADTGCKPAMLTAKQIGIKVPLMYTGACAATDILNSLGSAANNSIFNVEADLNRSSPDNVLYHDIVDHYGPKYGYQWQSAGTVSFRSLINLYVVMRRLGVDKITPTAIAGMFRSAKDQPSFFGHPYTCNGHQLNGYPAMCSPQQSLAVYKNGSIKQLTGWIDVGSFAR</sequence>
<evidence type="ECO:0000259" key="2">
    <source>
        <dbReference type="Pfam" id="PF13458"/>
    </source>
</evidence>
<dbReference type="Pfam" id="PF13458">
    <property type="entry name" value="Peripla_BP_6"/>
    <property type="match status" value="1"/>
</dbReference>
<evidence type="ECO:0000256" key="1">
    <source>
        <dbReference type="ARBA" id="ARBA00022729"/>
    </source>
</evidence>
<organism evidence="3">
    <name type="scientific">freshwater metagenome</name>
    <dbReference type="NCBI Taxonomy" id="449393"/>
    <lineage>
        <taxon>unclassified sequences</taxon>
        <taxon>metagenomes</taxon>
        <taxon>ecological metagenomes</taxon>
    </lineage>
</organism>
<dbReference type="AlphaFoldDB" id="A0A6J6Z4P6"/>
<dbReference type="PANTHER" id="PTHR30483:SF6">
    <property type="entry name" value="PERIPLASMIC BINDING PROTEIN OF ABC TRANSPORTER FOR NATURAL AMINO ACIDS"/>
    <property type="match status" value="1"/>
</dbReference>
<evidence type="ECO:0000313" key="5">
    <source>
        <dbReference type="EMBL" id="CAB5007313.1"/>
    </source>
</evidence>
<dbReference type="InterPro" id="IPR028081">
    <property type="entry name" value="Leu-bd"/>
</dbReference>